<evidence type="ECO:0000256" key="1">
    <source>
        <dbReference type="ARBA" id="ARBA00004141"/>
    </source>
</evidence>
<feature type="compositionally biased region" description="Polar residues" evidence="5">
    <location>
        <begin position="502"/>
        <end position="513"/>
    </location>
</feature>
<evidence type="ECO:0000313" key="7">
    <source>
        <dbReference type="EMBL" id="CEI82410.1"/>
    </source>
</evidence>
<keyword evidence="3 4" id="KW-0472">Membrane</keyword>
<proteinExistence type="inferred from homology"/>
<keyword evidence="8" id="KW-1185">Reference proteome</keyword>
<reference evidence="7 8" key="1">
    <citation type="submission" date="2014-11" db="EMBL/GenBank/DDBJ databases">
        <authorList>
            <person name="Urmite Genomes Urmite Genomes"/>
        </authorList>
    </citation>
    <scope>NUCLEOTIDE SEQUENCE [LARGE SCALE GENOMIC DNA]</scope>
    <source>
        <strain evidence="7 8">Oc5</strain>
    </source>
</reference>
<feature type="region of interest" description="Disordered" evidence="5">
    <location>
        <begin position="498"/>
        <end position="537"/>
    </location>
</feature>
<name>A0A0A1MAP2_9BACI</name>
<dbReference type="GO" id="GO:0009847">
    <property type="term" value="P:spore germination"/>
    <property type="evidence" value="ECO:0007669"/>
    <property type="project" value="UniProtKB-UniRule"/>
</dbReference>
<gene>
    <name evidence="7" type="primary">gerBA_1</name>
    <name evidence="7" type="ORF">BN997_02276</name>
</gene>
<feature type="compositionally biased region" description="Basic residues" evidence="5">
    <location>
        <begin position="1"/>
        <end position="11"/>
    </location>
</feature>
<dbReference type="STRING" id="545501.BN997_02276"/>
<dbReference type="PANTHER" id="PTHR22550">
    <property type="entry name" value="SPORE GERMINATION PROTEIN"/>
    <property type="match status" value="1"/>
</dbReference>
<dbReference type="InterPro" id="IPR050768">
    <property type="entry name" value="UPF0353/GerABKA_families"/>
</dbReference>
<feature type="compositionally biased region" description="Basic and acidic residues" evidence="5">
    <location>
        <begin position="525"/>
        <end position="537"/>
    </location>
</feature>
<feature type="transmembrane region" description="Helical" evidence="6">
    <location>
        <begin position="383"/>
        <end position="401"/>
    </location>
</feature>
<feature type="transmembrane region" description="Helical" evidence="6">
    <location>
        <begin position="407"/>
        <end position="425"/>
    </location>
</feature>
<dbReference type="RefSeq" id="WP_042532219.1">
    <property type="nucleotide sequence ID" value="NZ_CDGG01000001.1"/>
</dbReference>
<evidence type="ECO:0000256" key="3">
    <source>
        <dbReference type="ARBA" id="ARBA00023136"/>
    </source>
</evidence>
<protein>
    <submittedName>
        <fullName evidence="7">Spore germination protein B1</fullName>
    </submittedName>
</protein>
<evidence type="ECO:0000256" key="6">
    <source>
        <dbReference type="SAM" id="Phobius"/>
    </source>
</evidence>
<dbReference type="InterPro" id="IPR004995">
    <property type="entry name" value="Spore_Ger"/>
</dbReference>
<feature type="transmembrane region" description="Helical" evidence="6">
    <location>
        <begin position="312"/>
        <end position="333"/>
    </location>
</feature>
<evidence type="ECO:0000256" key="2">
    <source>
        <dbReference type="ARBA" id="ARBA00005278"/>
    </source>
</evidence>
<evidence type="ECO:0000313" key="8">
    <source>
        <dbReference type="Proteomes" id="UP000040453"/>
    </source>
</evidence>
<dbReference type="Pfam" id="PF03323">
    <property type="entry name" value="GerA"/>
    <property type="match status" value="1"/>
</dbReference>
<organism evidence="7 8">
    <name type="scientific">Oceanobacillus oncorhynchi</name>
    <dbReference type="NCBI Taxonomy" id="545501"/>
    <lineage>
        <taxon>Bacteria</taxon>
        <taxon>Bacillati</taxon>
        <taxon>Bacillota</taxon>
        <taxon>Bacilli</taxon>
        <taxon>Bacillales</taxon>
        <taxon>Bacillaceae</taxon>
        <taxon>Oceanobacillus</taxon>
    </lineage>
</organism>
<dbReference type="GO" id="GO:0005886">
    <property type="term" value="C:plasma membrane"/>
    <property type="evidence" value="ECO:0007669"/>
    <property type="project" value="UniProtKB-SubCell"/>
</dbReference>
<sequence length="537" mass="59400">MSYRKLRKKMHYKEQIPDSASDTQKSIDTSITENLNFIKQKTGNSPDIIIRTLAISHDPKVSAAIIHVDGLVDNPTINEFLVQTMEDSVQEKLQDEDLFTVFTEKVVAVGSLETVSDWDTLFQSLLSGDTVILLDGKNEALIASTRGGERRPVEQSDSEITLRGSKEGFTESINTNTALVRRIIKNPNLWVESMNLGKQTNTDLSIMYINGIVDENIVKEVRQRLGRVDLDAILDSGYIEQVIEDESSGLFPTVTHTERPDAVAGNLLEGRVAIFVNGTPHVLIVPAIMIQFFQTPEDYYVRFPISTLIRMLRVFMFLISLIGPAFYVAVTTFHQEMIPTDLLVIIASQTESVPFPAIVEALIMEVTFEILREAGLRMPNKISATISIVGALVIGQGVIQAGIVSPAMVIVVATTAIASLATPNYDIAISARLLRFAFMLGAAIAGFYGIILGLIMLIVHLVSLRSFGIPYMAPFAPLIPKSLKDSIMRGPIWSFNERPKSLNPQNRVRQGTDQKPLPPIKRGMMRAETKEGDKNES</sequence>
<feature type="region of interest" description="Disordered" evidence="5">
    <location>
        <begin position="1"/>
        <end position="24"/>
    </location>
</feature>
<feature type="transmembrane region" description="Helical" evidence="6">
    <location>
        <begin position="437"/>
        <end position="462"/>
    </location>
</feature>
<accession>A0A0A1MAP2</accession>
<comment type="similarity">
    <text evidence="2 4">Belongs to the GerABKA family.</text>
</comment>
<keyword evidence="6" id="KW-1133">Transmembrane helix</keyword>
<dbReference type="AlphaFoldDB" id="A0A0A1MAP2"/>
<comment type="subcellular location">
    <subcellularLocation>
        <location evidence="4">Cell membrane</location>
    </subcellularLocation>
    <subcellularLocation>
        <location evidence="1">Membrane</location>
        <topology evidence="1">Multi-pass membrane protein</topology>
    </subcellularLocation>
</comment>
<evidence type="ECO:0000256" key="4">
    <source>
        <dbReference type="PIRNR" id="PIRNR005690"/>
    </source>
</evidence>
<dbReference type="PIRSF" id="PIRSF005690">
    <property type="entry name" value="GerBA"/>
    <property type="match status" value="1"/>
</dbReference>
<evidence type="ECO:0000256" key="5">
    <source>
        <dbReference type="SAM" id="MobiDB-lite"/>
    </source>
</evidence>
<dbReference type="EMBL" id="CDGG01000001">
    <property type="protein sequence ID" value="CEI82410.1"/>
    <property type="molecule type" value="Genomic_DNA"/>
</dbReference>
<dbReference type="Proteomes" id="UP000040453">
    <property type="component" value="Unassembled WGS sequence"/>
</dbReference>
<dbReference type="PANTHER" id="PTHR22550:SF5">
    <property type="entry name" value="LEUCINE ZIPPER PROTEIN 4"/>
    <property type="match status" value="1"/>
</dbReference>
<dbReference type="OrthoDB" id="9772630at2"/>
<keyword evidence="6" id="KW-0812">Transmembrane</keyword>